<name>W0I2T0_9GAMM</name>
<dbReference type="KEGG" id="sod:Sant_P0015"/>
<dbReference type="PATRIC" id="fig|1239307.3.peg.4535"/>
<reference evidence="2 3" key="1">
    <citation type="journal article" date="2014" name="Genome Biol. Evol.">
        <title>Genome degeneration and adaptation in a nascent stage of symbiosis.</title>
        <authorList>
            <person name="Oakeson K.F."/>
            <person name="Gil R."/>
            <person name="Clayton A.L."/>
            <person name="Dunn D.M."/>
            <person name="von Niederhausern A.C."/>
            <person name="Hamil C."/>
            <person name="Aoyagi A."/>
            <person name="Duval B."/>
            <person name="Baca A."/>
            <person name="Silva F.J."/>
            <person name="Vallier A."/>
            <person name="Jackson D.G."/>
            <person name="Latorre A."/>
            <person name="Weiss R.B."/>
            <person name="Heddi A."/>
            <person name="Moya A."/>
            <person name="Dale C."/>
        </authorList>
    </citation>
    <scope>NUCLEOTIDE SEQUENCE [LARGE SCALE GENOMIC DNA]</scope>
    <source>
        <strain evidence="2 3">HS1</strain>
        <plasmid evidence="3">Plasmid pHS1</plasmid>
    </source>
</reference>
<dbReference type="Pfam" id="PF11706">
    <property type="entry name" value="zf-CGNR"/>
    <property type="match status" value="1"/>
</dbReference>
<evidence type="ECO:0000259" key="1">
    <source>
        <dbReference type="Pfam" id="PF11706"/>
    </source>
</evidence>
<sequence length="198" mass="22560">MTDRSSSHPENAQLFLADHPVLDFLNTVALSEGKPRDLLQSDDDVLHWLMQAGLYFGDDNARFAAGDLLHEARHLRDIVRSLVQRKKQALPLDVTAMNHFLASCSNYTQLFIPADHRLASRRIYPVPSPAVLLAPLAEQAVALLTDGNFALVRKCEHPDCILWFYDRTKGHRRRWCSMALCGNRAKVAKFRHLRKQVH</sequence>
<proteinExistence type="predicted"/>
<dbReference type="Gene3D" id="1.10.3300.10">
    <property type="entry name" value="Jann2411-like domain"/>
    <property type="match status" value="1"/>
</dbReference>
<dbReference type="Pfam" id="PF07336">
    <property type="entry name" value="ABATE"/>
    <property type="match status" value="1"/>
</dbReference>
<dbReference type="Proteomes" id="UP000019028">
    <property type="component" value="Plasmid pHS1"/>
</dbReference>
<geneLocation type="plasmid" evidence="2 3">
    <name>pHS1</name>
</geneLocation>
<accession>W0I2T0</accession>
<dbReference type="InterPro" id="IPR023286">
    <property type="entry name" value="ABATE_dom_sf"/>
</dbReference>
<dbReference type="InterPro" id="IPR021005">
    <property type="entry name" value="Znf_CGNR"/>
</dbReference>
<dbReference type="SUPFAM" id="SSF160904">
    <property type="entry name" value="Jann2411-like"/>
    <property type="match status" value="1"/>
</dbReference>
<keyword evidence="2" id="KW-0614">Plasmid</keyword>
<dbReference type="InterPro" id="IPR010852">
    <property type="entry name" value="ABATE"/>
</dbReference>
<feature type="domain" description="Zinc finger CGNR" evidence="1">
    <location>
        <begin position="152"/>
        <end position="192"/>
    </location>
</feature>
<dbReference type="EMBL" id="CP006570">
    <property type="protein sequence ID" value="AHF79062.1"/>
    <property type="molecule type" value="Genomic_DNA"/>
</dbReference>
<dbReference type="OrthoDB" id="9808437at2"/>
<dbReference type="PANTHER" id="PTHR35525:SF3">
    <property type="entry name" value="BLL6575 PROTEIN"/>
    <property type="match status" value="1"/>
</dbReference>
<dbReference type="HOGENOM" id="CLU_087298_3_0_6"/>
<protein>
    <recommendedName>
        <fullName evidence="1">Zinc finger CGNR domain-containing protein</fullName>
    </recommendedName>
</protein>
<evidence type="ECO:0000313" key="3">
    <source>
        <dbReference type="Proteomes" id="UP000019028"/>
    </source>
</evidence>
<dbReference type="RefSeq" id="WP_025424189.1">
    <property type="nucleotide sequence ID" value="NZ_CP006570.1"/>
</dbReference>
<dbReference type="AlphaFoldDB" id="W0I2T0"/>
<keyword evidence="3" id="KW-1185">Reference proteome</keyword>
<evidence type="ECO:0000313" key="2">
    <source>
        <dbReference type="EMBL" id="AHF79062.1"/>
    </source>
</evidence>
<organism evidence="2 3">
    <name type="scientific">Sodalis praecaptivus</name>
    <dbReference type="NCBI Taxonomy" id="1239307"/>
    <lineage>
        <taxon>Bacteria</taxon>
        <taxon>Pseudomonadati</taxon>
        <taxon>Pseudomonadota</taxon>
        <taxon>Gammaproteobacteria</taxon>
        <taxon>Enterobacterales</taxon>
        <taxon>Bruguierivoracaceae</taxon>
        <taxon>Sodalis</taxon>
    </lineage>
</organism>
<dbReference type="PANTHER" id="PTHR35525">
    <property type="entry name" value="BLL6575 PROTEIN"/>
    <property type="match status" value="1"/>
</dbReference>
<gene>
    <name evidence="2" type="ORF">Sant_P0015</name>
</gene>